<gene>
    <name evidence="3" type="ORF">GON04_12920</name>
</gene>
<feature type="signal peptide" evidence="2">
    <location>
        <begin position="1"/>
        <end position="25"/>
    </location>
</feature>
<dbReference type="CDD" id="cd13578">
    <property type="entry name" value="PBP2_Bug27"/>
    <property type="match status" value="1"/>
</dbReference>
<dbReference type="SUPFAM" id="SSF53850">
    <property type="entry name" value="Periplasmic binding protein-like II"/>
    <property type="match status" value="1"/>
</dbReference>
<dbReference type="PANTHER" id="PTHR42928">
    <property type="entry name" value="TRICARBOXYLATE-BINDING PROTEIN"/>
    <property type="match status" value="1"/>
</dbReference>
<organism evidence="3 4">
    <name type="scientific">Ramlibacter pinisoli</name>
    <dbReference type="NCBI Taxonomy" id="2682844"/>
    <lineage>
        <taxon>Bacteria</taxon>
        <taxon>Pseudomonadati</taxon>
        <taxon>Pseudomonadota</taxon>
        <taxon>Betaproteobacteria</taxon>
        <taxon>Burkholderiales</taxon>
        <taxon>Comamonadaceae</taxon>
        <taxon>Ramlibacter</taxon>
    </lineage>
</organism>
<keyword evidence="4" id="KW-1185">Reference proteome</keyword>
<dbReference type="InterPro" id="IPR005064">
    <property type="entry name" value="BUG"/>
</dbReference>
<dbReference type="EMBL" id="WSEL01000003">
    <property type="protein sequence ID" value="MVQ30358.1"/>
    <property type="molecule type" value="Genomic_DNA"/>
</dbReference>
<comment type="similarity">
    <text evidence="1">Belongs to the UPF0065 (bug) family.</text>
</comment>
<protein>
    <submittedName>
        <fullName evidence="3">Tripartite tricarboxylate transporter substrate binding protein</fullName>
    </submittedName>
</protein>
<comment type="caution">
    <text evidence="3">The sequence shown here is derived from an EMBL/GenBank/DDBJ whole genome shotgun (WGS) entry which is preliminary data.</text>
</comment>
<dbReference type="PANTHER" id="PTHR42928:SF5">
    <property type="entry name" value="BLR1237 PROTEIN"/>
    <property type="match status" value="1"/>
</dbReference>
<evidence type="ECO:0000256" key="2">
    <source>
        <dbReference type="SAM" id="SignalP"/>
    </source>
</evidence>
<evidence type="ECO:0000313" key="4">
    <source>
        <dbReference type="Proteomes" id="UP000469385"/>
    </source>
</evidence>
<name>A0A6N8IU46_9BURK</name>
<dbReference type="AlphaFoldDB" id="A0A6N8IU46"/>
<dbReference type="Gene3D" id="3.40.190.150">
    <property type="entry name" value="Bordetella uptake gene, domain 1"/>
    <property type="match status" value="1"/>
</dbReference>
<dbReference type="Pfam" id="PF03401">
    <property type="entry name" value="TctC"/>
    <property type="match status" value="1"/>
</dbReference>
<dbReference type="PIRSF" id="PIRSF017082">
    <property type="entry name" value="YflP"/>
    <property type="match status" value="1"/>
</dbReference>
<evidence type="ECO:0000313" key="3">
    <source>
        <dbReference type="EMBL" id="MVQ30358.1"/>
    </source>
</evidence>
<proteinExistence type="inferred from homology"/>
<accession>A0A6N8IU46</accession>
<dbReference type="Gene3D" id="3.40.190.10">
    <property type="entry name" value="Periplasmic binding protein-like II"/>
    <property type="match status" value="1"/>
</dbReference>
<feature type="chain" id="PRO_5027119706" evidence="2">
    <location>
        <begin position="26"/>
        <end position="328"/>
    </location>
</feature>
<dbReference type="InterPro" id="IPR042100">
    <property type="entry name" value="Bug_dom1"/>
</dbReference>
<dbReference type="RefSeq" id="WP_157398252.1">
    <property type="nucleotide sequence ID" value="NZ_WSEL01000003.1"/>
</dbReference>
<dbReference type="Proteomes" id="UP000469385">
    <property type="component" value="Unassembled WGS sequence"/>
</dbReference>
<keyword evidence="2" id="KW-0732">Signal</keyword>
<evidence type="ECO:0000256" key="1">
    <source>
        <dbReference type="ARBA" id="ARBA00006987"/>
    </source>
</evidence>
<reference evidence="3 4" key="1">
    <citation type="submission" date="2019-12" db="EMBL/GenBank/DDBJ databases">
        <authorList>
            <person name="Huq M.A."/>
        </authorList>
    </citation>
    <scope>NUCLEOTIDE SEQUENCE [LARGE SCALE GENOMIC DNA]</scope>
    <source>
        <strain evidence="3 4">MAH-25</strain>
    </source>
</reference>
<sequence length="328" mass="34096">MTLSLSRRRLAGLLAAALLPGVALAQAFPSRPIRIVVPFPPGGSTDLLARRLGEKLAVALGQPVVVENRPGAGGTTGADAVAKAPADGHTLLMGVTGSNAIAASLYPRMPYDTLRDFTPVSLVVSAPLVLAVGSGSPIRTVRDYVAAAKAARPPMTYGTPGNGTSMHLTGEMFDLATGAGLTHVPYKGSAPAMNDLLGGTLQSMFGDFLVLLPQIRAGKVTPIAVTSTRRHPLLPEVPTLAESGVPGLERFEATSWQGVFAPAGLPREVLARLNAEVVKAMEAPDIKEFFGGQGFIVGGSTPEQFRALVEAEVPKWGRVIKAANVKVD</sequence>